<sequence>MGNETKNYKFPKPSEDDFYDISEYNKAMDILDETLTGMSDRKLDRNGNASNVVTEFSQEILRNNIVSGEKLSVSHGKIQKWFSEMKNIAFSGLASDATQDAAHRFVTDTEKSNWNAKVSASGGDISGTKIGSLETITSEFPVPSEGETSKMFLGKVKKFIQDFNNFKTGIITVGKLVNNGQTTAAGYALDARYGKTLYDMYTQLNADMSYYRRIRYGVKFIVDSGGRDWIRIPLADLGFPNDTLTDYPCVVALPQININDTVNTNRDVQILCSKPNTDRRSIELLLNRAFSGGVLFSVWYIA</sequence>
<reference evidence="1 2" key="1">
    <citation type="submission" date="2016-10" db="EMBL/GenBank/DDBJ databases">
        <authorList>
            <person name="Varghese N."/>
            <person name="Submissions S."/>
        </authorList>
    </citation>
    <scope>NUCLEOTIDE SEQUENCE [LARGE SCALE GENOMIC DNA]</scope>
    <source>
        <strain evidence="1 2">ATCC 19403</strain>
    </source>
</reference>
<proteinExistence type="predicted"/>
<organism evidence="1 2">
    <name type="scientific">Lacrimispora sphenoides JCM 1415</name>
    <dbReference type="NCBI Taxonomy" id="1297793"/>
    <lineage>
        <taxon>Bacteria</taxon>
        <taxon>Bacillati</taxon>
        <taxon>Bacillota</taxon>
        <taxon>Clostridia</taxon>
        <taxon>Lachnospirales</taxon>
        <taxon>Lachnospiraceae</taxon>
        <taxon>Lacrimispora</taxon>
    </lineage>
</organism>
<accession>A0ABY1CK42</accession>
<evidence type="ECO:0000313" key="2">
    <source>
        <dbReference type="Proteomes" id="UP000198970"/>
    </source>
</evidence>
<dbReference type="RefSeq" id="WP_100043721.1">
    <property type="nucleotide sequence ID" value="NZ_LT630003.1"/>
</dbReference>
<keyword evidence="2" id="KW-1185">Reference proteome</keyword>
<dbReference type="EMBL" id="LT630003">
    <property type="protein sequence ID" value="SEU09092.1"/>
    <property type="molecule type" value="Genomic_DNA"/>
</dbReference>
<dbReference type="Proteomes" id="UP000198970">
    <property type="component" value="Chromosome I"/>
</dbReference>
<evidence type="ECO:0000313" key="1">
    <source>
        <dbReference type="EMBL" id="SEU09092.1"/>
    </source>
</evidence>
<protein>
    <submittedName>
        <fullName evidence="1">Uncharacterized protein</fullName>
    </submittedName>
</protein>
<name>A0ABY1CK42_9FIRM</name>
<gene>
    <name evidence="1" type="ORF">SAMN02745906_4867</name>
</gene>